<sequence>MEQNPVEDNFITRIILGFVVLYAMLIVGSSLGNMFSTDNGYVALIGFVIGALFVFVIFAALYSRYDQSYTS</sequence>
<reference evidence="2 3" key="1">
    <citation type="journal article" date="2009" name="Stand. Genomic Sci.">
        <title>Complete genome sequence of Halorhabdus utahensis type strain (AX-2).</title>
        <authorList>
            <person name="Anderson I."/>
            <person name="Tindall B.J."/>
            <person name="Pomrenke H."/>
            <person name="Goker M."/>
            <person name="Lapidus A."/>
            <person name="Nolan M."/>
            <person name="Copeland A."/>
            <person name="Glavina Del Rio T."/>
            <person name="Chen F."/>
            <person name="Tice H."/>
            <person name="Cheng J.F."/>
            <person name="Lucas S."/>
            <person name="Chertkov O."/>
            <person name="Bruce D."/>
            <person name="Brettin T."/>
            <person name="Detter J.C."/>
            <person name="Han C."/>
            <person name="Goodwin L."/>
            <person name="Land M."/>
            <person name="Hauser L."/>
            <person name="Chang Y.J."/>
            <person name="Jeffries C.D."/>
            <person name="Pitluck S."/>
            <person name="Pati A."/>
            <person name="Mavromatis K."/>
            <person name="Ivanova N."/>
            <person name="Ovchinnikova G."/>
            <person name="Chen A."/>
            <person name="Palaniappan K."/>
            <person name="Chain P."/>
            <person name="Rohde M."/>
            <person name="Bristow J."/>
            <person name="Eisen J.A."/>
            <person name="Markowitz V."/>
            <person name="Hugenholtz P."/>
            <person name="Kyrpides N.C."/>
            <person name="Klenk H.P."/>
        </authorList>
    </citation>
    <scope>NUCLEOTIDE SEQUENCE [LARGE SCALE GENOMIC DNA]</scope>
    <source>
        <strain evidence="3">DSM 12940 / JCM 11049 / AX-2</strain>
    </source>
</reference>
<dbReference type="STRING" id="519442.Huta_2596"/>
<keyword evidence="1" id="KW-0472">Membrane</keyword>
<evidence type="ECO:0000313" key="2">
    <source>
        <dbReference type="EMBL" id="ACV12758.1"/>
    </source>
</evidence>
<proteinExistence type="predicted"/>
<dbReference type="RefSeq" id="WP_015790320.1">
    <property type="nucleotide sequence ID" value="NC_013158.1"/>
</dbReference>
<organism evidence="2 3">
    <name type="scientific">Halorhabdus utahensis (strain DSM 12940 / JCM 11049 / AX-2)</name>
    <dbReference type="NCBI Taxonomy" id="519442"/>
    <lineage>
        <taxon>Archaea</taxon>
        <taxon>Methanobacteriati</taxon>
        <taxon>Methanobacteriota</taxon>
        <taxon>Stenosarchaea group</taxon>
        <taxon>Halobacteria</taxon>
        <taxon>Halobacteriales</taxon>
        <taxon>Haloarculaceae</taxon>
        <taxon>Halorhabdus</taxon>
    </lineage>
</organism>
<dbReference type="AlphaFoldDB" id="C7NPK3"/>
<gene>
    <name evidence="2" type="ordered locus">Huta_2596</name>
</gene>
<keyword evidence="1" id="KW-0812">Transmembrane</keyword>
<protein>
    <submittedName>
        <fullName evidence="2">Uncharacterized protein</fullName>
    </submittedName>
</protein>
<feature type="transmembrane region" description="Helical" evidence="1">
    <location>
        <begin position="41"/>
        <end position="62"/>
    </location>
</feature>
<name>C7NPK3_HALUD</name>
<dbReference type="HOGENOM" id="CLU_2765913_0_0_2"/>
<dbReference type="GeneID" id="8384901"/>
<dbReference type="KEGG" id="hut:Huta_2596"/>
<evidence type="ECO:0000313" key="3">
    <source>
        <dbReference type="Proteomes" id="UP000002071"/>
    </source>
</evidence>
<dbReference type="Proteomes" id="UP000002071">
    <property type="component" value="Chromosome"/>
</dbReference>
<keyword evidence="3" id="KW-1185">Reference proteome</keyword>
<evidence type="ECO:0000256" key="1">
    <source>
        <dbReference type="SAM" id="Phobius"/>
    </source>
</evidence>
<accession>C7NPK3</accession>
<dbReference type="EMBL" id="CP001687">
    <property type="protein sequence ID" value="ACV12758.1"/>
    <property type="molecule type" value="Genomic_DNA"/>
</dbReference>
<dbReference type="eggNOG" id="arCOG11542">
    <property type="taxonomic scope" value="Archaea"/>
</dbReference>
<dbReference type="OrthoDB" id="270498at2157"/>
<keyword evidence="1" id="KW-1133">Transmembrane helix</keyword>
<feature type="transmembrane region" description="Helical" evidence="1">
    <location>
        <begin position="12"/>
        <end position="35"/>
    </location>
</feature>